<sequence length="212" mass="23479">MLISTSLIAKLVVGIVFLIVHINLFGKSNLAPTSPMDQIQNYVLGAIVGGVIYNEQITVLNFFFVLVTWTLLCMIIKFAKDHNRTVKGIIDGKPQVIITDGRIDVERCMKSGISASDLMLKLRAQGIYEISKVKKAYFEQNGQLTVISYGEDTLRLPVIADGQVDADVLDAIHHDEDWLERQVKEQGFKGLGSVYLGEYISGKLELTGYAGQ</sequence>
<dbReference type="eggNOG" id="COG2323">
    <property type="taxonomic scope" value="Bacteria"/>
</dbReference>
<keyword evidence="4 7" id="KW-0812">Transmembrane</keyword>
<evidence type="ECO:0000256" key="4">
    <source>
        <dbReference type="ARBA" id="ARBA00022692"/>
    </source>
</evidence>
<dbReference type="Gene3D" id="3.30.240.20">
    <property type="entry name" value="bsu07140 like domains"/>
    <property type="match status" value="2"/>
</dbReference>
<dbReference type="EMBL" id="JGYP01000005">
    <property type="protein sequence ID" value="KFI44917.1"/>
    <property type="molecule type" value="Genomic_DNA"/>
</dbReference>
<dbReference type="Proteomes" id="UP000029096">
    <property type="component" value="Unassembled WGS sequence"/>
</dbReference>
<organism evidence="10 11">
    <name type="scientific">Bifidobacterium bohemicum DSM 22767</name>
    <dbReference type="NCBI Taxonomy" id="1437606"/>
    <lineage>
        <taxon>Bacteria</taxon>
        <taxon>Bacillati</taxon>
        <taxon>Actinomycetota</taxon>
        <taxon>Actinomycetes</taxon>
        <taxon>Bifidobacteriales</taxon>
        <taxon>Bifidobacteriaceae</taxon>
        <taxon>Bifidobacterium</taxon>
    </lineage>
</organism>
<dbReference type="GO" id="GO:0005886">
    <property type="term" value="C:plasma membrane"/>
    <property type="evidence" value="ECO:0007669"/>
    <property type="project" value="UniProtKB-SubCell"/>
</dbReference>
<accession>A0A086ZEG7</accession>
<reference evidence="10 11" key="1">
    <citation type="submission" date="2014-03" db="EMBL/GenBank/DDBJ databases">
        <title>Genomics of Bifidobacteria.</title>
        <authorList>
            <person name="Ventura M."/>
            <person name="Milani C."/>
            <person name="Lugli G.A."/>
        </authorList>
    </citation>
    <scope>NUCLEOTIDE SEQUENCE [LARGE SCALE GENOMIC DNA]</scope>
    <source>
        <strain evidence="10 11">DSM 22767</strain>
    </source>
</reference>
<dbReference type="Pfam" id="PF04239">
    <property type="entry name" value="DUF421"/>
    <property type="match status" value="1"/>
</dbReference>
<comment type="subcellular location">
    <subcellularLocation>
        <location evidence="1">Cell membrane</location>
        <topology evidence="1">Multi-pass membrane protein</topology>
    </subcellularLocation>
</comment>
<keyword evidence="3" id="KW-1003">Cell membrane</keyword>
<evidence type="ECO:0000256" key="3">
    <source>
        <dbReference type="ARBA" id="ARBA00022475"/>
    </source>
</evidence>
<evidence type="ECO:0000256" key="1">
    <source>
        <dbReference type="ARBA" id="ARBA00004651"/>
    </source>
</evidence>
<dbReference type="AlphaFoldDB" id="A0A086ZEG7"/>
<dbReference type="RefSeq" id="WP_033520817.1">
    <property type="nucleotide sequence ID" value="NZ_JDUS01000004.1"/>
</dbReference>
<evidence type="ECO:0000256" key="6">
    <source>
        <dbReference type="ARBA" id="ARBA00023136"/>
    </source>
</evidence>
<keyword evidence="11" id="KW-1185">Reference proteome</keyword>
<feature type="domain" description="YetF-like N-terminal transmembrane" evidence="9">
    <location>
        <begin position="6"/>
        <end position="78"/>
    </location>
</feature>
<feature type="transmembrane region" description="Helical" evidence="7">
    <location>
        <begin position="7"/>
        <end position="26"/>
    </location>
</feature>
<gene>
    <name evidence="10" type="ORF">BBOH_1648</name>
</gene>
<comment type="caution">
    <text evidence="10">The sequence shown here is derived from an EMBL/GenBank/DDBJ whole genome shotgun (WGS) entry which is preliminary data.</text>
</comment>
<evidence type="ECO:0000259" key="8">
    <source>
        <dbReference type="Pfam" id="PF04239"/>
    </source>
</evidence>
<dbReference type="OrthoDB" id="9778331at2"/>
<evidence type="ECO:0000256" key="2">
    <source>
        <dbReference type="ARBA" id="ARBA00006448"/>
    </source>
</evidence>
<protein>
    <recommendedName>
        <fullName evidence="12">Membrane protein yetF</fullName>
    </recommendedName>
</protein>
<dbReference type="PANTHER" id="PTHR34582">
    <property type="entry name" value="UPF0702 TRANSMEMBRANE PROTEIN YCAP"/>
    <property type="match status" value="1"/>
</dbReference>
<comment type="similarity">
    <text evidence="2">Belongs to the UPF0702 family.</text>
</comment>
<evidence type="ECO:0008006" key="12">
    <source>
        <dbReference type="Google" id="ProtNLM"/>
    </source>
</evidence>
<feature type="transmembrane region" description="Helical" evidence="7">
    <location>
        <begin position="59"/>
        <end position="79"/>
    </location>
</feature>
<evidence type="ECO:0000256" key="5">
    <source>
        <dbReference type="ARBA" id="ARBA00022989"/>
    </source>
</evidence>
<evidence type="ECO:0000259" key="9">
    <source>
        <dbReference type="Pfam" id="PF20730"/>
    </source>
</evidence>
<evidence type="ECO:0000256" key="7">
    <source>
        <dbReference type="SAM" id="Phobius"/>
    </source>
</evidence>
<dbReference type="PANTHER" id="PTHR34582:SF6">
    <property type="entry name" value="UPF0702 TRANSMEMBRANE PROTEIN YCAP"/>
    <property type="match status" value="1"/>
</dbReference>
<name>A0A086ZEG7_9BIFI</name>
<feature type="domain" description="YetF C-terminal" evidence="8">
    <location>
        <begin position="82"/>
        <end position="199"/>
    </location>
</feature>
<dbReference type="InterPro" id="IPR007353">
    <property type="entry name" value="DUF421"/>
</dbReference>
<dbReference type="Pfam" id="PF20730">
    <property type="entry name" value="YetF_N"/>
    <property type="match status" value="1"/>
</dbReference>
<evidence type="ECO:0000313" key="10">
    <source>
        <dbReference type="EMBL" id="KFI44917.1"/>
    </source>
</evidence>
<dbReference type="InterPro" id="IPR023090">
    <property type="entry name" value="UPF0702_alpha/beta_dom_sf"/>
</dbReference>
<keyword evidence="5 7" id="KW-1133">Transmembrane helix</keyword>
<proteinExistence type="inferred from homology"/>
<keyword evidence="6 7" id="KW-0472">Membrane</keyword>
<dbReference type="InterPro" id="IPR048454">
    <property type="entry name" value="YetF_N"/>
</dbReference>
<evidence type="ECO:0000313" key="11">
    <source>
        <dbReference type="Proteomes" id="UP000029096"/>
    </source>
</evidence>